<reference evidence="2" key="1">
    <citation type="submission" date="2021-02" db="EMBL/GenBank/DDBJ databases">
        <authorList>
            <person name="Nowell W R."/>
        </authorList>
    </citation>
    <scope>NUCLEOTIDE SEQUENCE</scope>
</reference>
<evidence type="ECO:0000313" key="2">
    <source>
        <dbReference type="EMBL" id="CAF4518011.1"/>
    </source>
</evidence>
<evidence type="ECO:0000313" key="3">
    <source>
        <dbReference type="Proteomes" id="UP000663838"/>
    </source>
</evidence>
<protein>
    <submittedName>
        <fullName evidence="2">Uncharacterized protein</fullName>
    </submittedName>
</protein>
<organism evidence="2 3">
    <name type="scientific">Rotaria socialis</name>
    <dbReference type="NCBI Taxonomy" id="392032"/>
    <lineage>
        <taxon>Eukaryota</taxon>
        <taxon>Metazoa</taxon>
        <taxon>Spiralia</taxon>
        <taxon>Gnathifera</taxon>
        <taxon>Rotifera</taxon>
        <taxon>Eurotatoria</taxon>
        <taxon>Bdelloidea</taxon>
        <taxon>Philodinida</taxon>
        <taxon>Philodinidae</taxon>
        <taxon>Rotaria</taxon>
    </lineage>
</organism>
<dbReference type="Proteomes" id="UP000663838">
    <property type="component" value="Unassembled WGS sequence"/>
</dbReference>
<dbReference type="EMBL" id="CAJOBS010000186">
    <property type="protein sequence ID" value="CAF4518011.1"/>
    <property type="molecule type" value="Genomic_DNA"/>
</dbReference>
<accession>A0A820WIJ5</accession>
<proteinExistence type="predicted"/>
<comment type="caution">
    <text evidence="2">The sequence shown here is derived from an EMBL/GenBank/DDBJ whole genome shotgun (WGS) entry which is preliminary data.</text>
</comment>
<dbReference type="AlphaFoldDB" id="A0A820WIJ5"/>
<gene>
    <name evidence="2" type="ORF">TOA249_LOCUS4792</name>
</gene>
<feature type="coiled-coil region" evidence="1">
    <location>
        <begin position="80"/>
        <end position="136"/>
    </location>
</feature>
<keyword evidence="1" id="KW-0175">Coiled coil</keyword>
<sequence>MASANRCSVCKTRAGTCFCPGCKAYFCDDDFQNHRASLFDELNVLTSDRNDLHAQINEVSSNMQTDKQLAKVDEWQRTTIEKVKQAAESARQQIMKIKNSKHEEIAKSFLALSQELDELRETKGIVEQDIVRLNQAARKLSEDLKKCAQSSEIELNVKQSDEIDWNRMIYVEKNSAFADNQSQMNGEHFSCICDENGYLNNLNKQRLSGCTSPTKLSCDGHTFPCLRLNSDCANELLFVSTASNEVVLLVIDFAHSIRRSFHYENDLKHLV</sequence>
<evidence type="ECO:0000256" key="1">
    <source>
        <dbReference type="SAM" id="Coils"/>
    </source>
</evidence>
<name>A0A820WIJ5_9BILA</name>